<evidence type="ECO:0000256" key="2">
    <source>
        <dbReference type="ARBA" id="ARBA00009409"/>
    </source>
</evidence>
<evidence type="ECO:0000313" key="12">
    <source>
        <dbReference type="EMBL" id="JAT77490.1"/>
    </source>
</evidence>
<evidence type="ECO:0000256" key="7">
    <source>
        <dbReference type="ARBA" id="ARBA00023239"/>
    </source>
</evidence>
<dbReference type="OrthoDB" id="444592at2759"/>
<dbReference type="InterPro" id="IPR010979">
    <property type="entry name" value="Ribosomal_uS13-like_H2TH"/>
</dbReference>
<evidence type="ECO:0000313" key="13">
    <source>
        <dbReference type="EMBL" id="KFM27084.1"/>
    </source>
</evidence>
<reference evidence="14" key="4">
    <citation type="submission" date="2018-10" db="EMBL/GenBank/DDBJ databases">
        <authorList>
            <person name="Hovde B."/>
            <person name="Zhang X."/>
        </authorList>
    </citation>
    <scope>NUCLEOTIDE SEQUENCE [LARGE SCALE GENOMIC DNA]</scope>
    <source>
        <strain evidence="14">UTEX 25</strain>
    </source>
</reference>
<evidence type="ECO:0000313" key="15">
    <source>
        <dbReference type="Proteomes" id="UP000028924"/>
    </source>
</evidence>
<dbReference type="SUPFAM" id="SSF81624">
    <property type="entry name" value="N-terminal domain of MutM-like DNA repair proteins"/>
    <property type="match status" value="1"/>
</dbReference>
<keyword evidence="3" id="KW-0227">DNA damage</keyword>
<accession>A0A087SMY0</accession>
<reference evidence="12" key="2">
    <citation type="submission" date="2015-08" db="EMBL/GenBank/DDBJ databases">
        <authorList>
            <person name="Babu N.S."/>
            <person name="Beckwith C.J."/>
            <person name="Beseler K.G."/>
            <person name="Brison A."/>
            <person name="Carone J.V."/>
            <person name="Caskin T.P."/>
            <person name="Diamond M."/>
            <person name="Durham M.E."/>
            <person name="Foxe J.M."/>
            <person name="Go M."/>
            <person name="Henderson B.A."/>
            <person name="Jones I.B."/>
            <person name="McGettigan J.A."/>
            <person name="Micheletti S.J."/>
            <person name="Nasrallah M.E."/>
            <person name="Ortiz D."/>
            <person name="Piller C.R."/>
            <person name="Privatt S.R."/>
            <person name="Schneider S.L."/>
            <person name="Sharp S."/>
            <person name="Smith T.C."/>
            <person name="Stanton J.D."/>
            <person name="Ullery H.E."/>
            <person name="Wilson R.J."/>
            <person name="Serrano M.G."/>
            <person name="Buck G."/>
            <person name="Lee V."/>
            <person name="Wang Y."/>
            <person name="Carvalho R."/>
            <person name="Voegtly L."/>
            <person name="Shi R."/>
            <person name="Duckworth R."/>
            <person name="Johnson A."/>
            <person name="Loviza R."/>
            <person name="Walstead R."/>
            <person name="Shah Z."/>
            <person name="Kiflezghi M."/>
            <person name="Wade K."/>
            <person name="Ball S.L."/>
            <person name="Bradley K.W."/>
            <person name="Asai D.J."/>
            <person name="Bowman C.A."/>
            <person name="Russell D.A."/>
            <person name="Pope W.H."/>
            <person name="Jacobs-Sera D."/>
            <person name="Hendrix R.W."/>
            <person name="Hatfull G.F."/>
        </authorList>
    </citation>
    <scope>NUCLEOTIDE SEQUENCE</scope>
</reference>
<dbReference type="InterPro" id="IPR012319">
    <property type="entry name" value="FPG_cat"/>
</dbReference>
<dbReference type="CDD" id="cd08972">
    <property type="entry name" value="PF_Nei_N"/>
    <property type="match status" value="1"/>
</dbReference>
<dbReference type="Gene3D" id="3.20.190.10">
    <property type="entry name" value="MutM-like, N-terminal"/>
    <property type="match status" value="1"/>
</dbReference>
<dbReference type="eggNOG" id="ENOG502QVDB">
    <property type="taxonomic scope" value="Eukaryota"/>
</dbReference>
<dbReference type="SUPFAM" id="SSF46946">
    <property type="entry name" value="S13-like H2TH domain"/>
    <property type="match status" value="1"/>
</dbReference>
<evidence type="ECO:0000259" key="11">
    <source>
        <dbReference type="PROSITE" id="PS51068"/>
    </source>
</evidence>
<feature type="domain" description="Formamidopyrimidine-DNA glycosylase catalytic" evidence="11">
    <location>
        <begin position="2"/>
        <end position="129"/>
    </location>
</feature>
<organism evidence="13 15">
    <name type="scientific">Auxenochlorella protothecoides</name>
    <name type="common">Green microalga</name>
    <name type="synonym">Chlorella protothecoides</name>
    <dbReference type="NCBI Taxonomy" id="3075"/>
    <lineage>
        <taxon>Eukaryota</taxon>
        <taxon>Viridiplantae</taxon>
        <taxon>Chlorophyta</taxon>
        <taxon>core chlorophytes</taxon>
        <taxon>Trebouxiophyceae</taxon>
        <taxon>Chlorellales</taxon>
        <taxon>Chlorellaceae</taxon>
        <taxon>Auxenochlorella</taxon>
    </lineage>
</organism>
<dbReference type="GO" id="GO:0006284">
    <property type="term" value="P:base-excision repair"/>
    <property type="evidence" value="ECO:0007669"/>
    <property type="project" value="InterPro"/>
</dbReference>
<keyword evidence="8" id="KW-0511">Multifunctional enzyme</keyword>
<dbReference type="AlphaFoldDB" id="A0A087SMY0"/>
<dbReference type="GO" id="GO:0003684">
    <property type="term" value="F:damaged DNA binding"/>
    <property type="evidence" value="ECO:0007669"/>
    <property type="project" value="InterPro"/>
</dbReference>
<dbReference type="Pfam" id="PF06831">
    <property type="entry name" value="H2TH"/>
    <property type="match status" value="1"/>
</dbReference>
<dbReference type="GO" id="GO:0016829">
    <property type="term" value="F:lyase activity"/>
    <property type="evidence" value="ECO:0007669"/>
    <property type="project" value="UniProtKB-KW"/>
</dbReference>
<dbReference type="PANTHER" id="PTHR22993">
    <property type="entry name" value="FORMAMIDOPYRIMIDINE-DNA GLYCOSYLASE"/>
    <property type="match status" value="1"/>
</dbReference>
<dbReference type="SMART" id="SM00898">
    <property type="entry name" value="Fapy_DNA_glyco"/>
    <property type="match status" value="1"/>
</dbReference>
<dbReference type="RefSeq" id="XP_011400047.1">
    <property type="nucleotide sequence ID" value="XM_011401745.1"/>
</dbReference>
<dbReference type="GO" id="GO:0005634">
    <property type="term" value="C:nucleus"/>
    <property type="evidence" value="ECO:0007669"/>
    <property type="project" value="TreeGrafter"/>
</dbReference>
<evidence type="ECO:0000256" key="1">
    <source>
        <dbReference type="ARBA" id="ARBA00001668"/>
    </source>
</evidence>
<keyword evidence="9" id="KW-0326">Glycosidase</keyword>
<dbReference type="FunFam" id="1.10.8.50:FF:000009">
    <property type="entry name" value="Formamidopyrimidine-DNA glycosylase"/>
    <property type="match status" value="1"/>
</dbReference>
<feature type="region of interest" description="Disordered" evidence="10">
    <location>
        <begin position="284"/>
        <end position="331"/>
    </location>
</feature>
<dbReference type="InterPro" id="IPR035937">
    <property type="entry name" value="FPG_N"/>
</dbReference>
<evidence type="ECO:0000313" key="16">
    <source>
        <dbReference type="Proteomes" id="UP000279271"/>
    </source>
</evidence>
<dbReference type="Proteomes" id="UP000028924">
    <property type="component" value="Unassembled WGS sequence"/>
</dbReference>
<comment type="similarity">
    <text evidence="2">Belongs to the FPG family.</text>
</comment>
<evidence type="ECO:0000256" key="9">
    <source>
        <dbReference type="ARBA" id="ARBA00023295"/>
    </source>
</evidence>
<feature type="compositionally biased region" description="Basic and acidic residues" evidence="10">
    <location>
        <begin position="289"/>
        <end position="312"/>
    </location>
</feature>
<comment type="catalytic activity">
    <reaction evidence="1">
        <text>Hydrolysis of DNA containing ring-opened 7-methylguanine residues, releasing 2,6-diamino-4-hydroxy-5-(N-methyl)formamidopyrimidine.</text>
        <dbReference type="EC" id="3.2.2.23"/>
    </reaction>
</comment>
<evidence type="ECO:0000256" key="5">
    <source>
        <dbReference type="ARBA" id="ARBA00023125"/>
    </source>
</evidence>
<proteinExistence type="inferred from homology"/>
<keyword evidence="7" id="KW-0456">Lyase</keyword>
<dbReference type="PANTHER" id="PTHR22993:SF9">
    <property type="entry name" value="FORMAMIDOPYRIMIDINE-DNA GLYCOSYLASE"/>
    <property type="match status" value="1"/>
</dbReference>
<dbReference type="SMART" id="SM01232">
    <property type="entry name" value="H2TH"/>
    <property type="match status" value="1"/>
</dbReference>
<keyword evidence="4" id="KW-0378">Hydrolase</keyword>
<evidence type="ECO:0000256" key="8">
    <source>
        <dbReference type="ARBA" id="ARBA00023268"/>
    </source>
</evidence>
<dbReference type="STRING" id="3075.A0A087SMY0"/>
<dbReference type="GO" id="GO:0003906">
    <property type="term" value="F:DNA-(apurinic or apyrimidinic site) endonuclease activity"/>
    <property type="evidence" value="ECO:0007669"/>
    <property type="project" value="InterPro"/>
</dbReference>
<dbReference type="Gene3D" id="1.10.8.50">
    <property type="match status" value="1"/>
</dbReference>
<evidence type="ECO:0000256" key="10">
    <source>
        <dbReference type="SAM" id="MobiDB-lite"/>
    </source>
</evidence>
<dbReference type="PROSITE" id="PS51068">
    <property type="entry name" value="FPG_CAT"/>
    <property type="match status" value="1"/>
</dbReference>
<dbReference type="EMBL" id="GDKF01001132">
    <property type="protein sequence ID" value="JAT77490.1"/>
    <property type="molecule type" value="Transcribed_RNA"/>
</dbReference>
<dbReference type="Pfam" id="PF01149">
    <property type="entry name" value="Fapy_DNA_glyco"/>
    <property type="match status" value="1"/>
</dbReference>
<keyword evidence="5" id="KW-0238">DNA-binding</keyword>
<keyword evidence="15" id="KW-1185">Reference proteome</keyword>
<evidence type="ECO:0000256" key="4">
    <source>
        <dbReference type="ARBA" id="ARBA00022801"/>
    </source>
</evidence>
<dbReference type="GeneID" id="23617094"/>
<protein>
    <submittedName>
        <fullName evidence="13">Formamidopyrimidine-DNA glycosylase</fullName>
    </submittedName>
</protein>
<dbReference type="Proteomes" id="UP000279271">
    <property type="component" value="Unassembled WGS sequence"/>
</dbReference>
<reference evidence="13 15" key="1">
    <citation type="journal article" date="2014" name="BMC Genomics">
        <title>Oil accumulation mechanisms of the oleaginous microalga Chlorella protothecoides revealed through its genome, transcriptomes, and proteomes.</title>
        <authorList>
            <person name="Gao C."/>
            <person name="Wang Y."/>
            <person name="Shen Y."/>
            <person name="Yan D."/>
            <person name="He X."/>
            <person name="Dai J."/>
            <person name="Wu Q."/>
        </authorList>
    </citation>
    <scope>NUCLEOTIDE SEQUENCE [LARGE SCALE GENOMIC DNA]</scope>
    <source>
        <strain evidence="13 15">0710</strain>
    </source>
</reference>
<reference evidence="16" key="3">
    <citation type="journal article" date="2018" name="Algal Res.">
        <title>Characterization of plant carbon substrate utilization by Auxenochlorella protothecoides.</title>
        <authorList>
            <person name="Vogler B.W."/>
            <person name="Starkenburg S.R."/>
            <person name="Sudasinghe N."/>
            <person name="Schambach J.Y."/>
            <person name="Rollin J.A."/>
            <person name="Pattathil S."/>
            <person name="Barry A.N."/>
        </authorList>
    </citation>
    <scope>NUCLEOTIDE SEQUENCE [LARGE SCALE GENOMIC DNA]</scope>
    <source>
        <strain evidence="16">UTEX 25</strain>
    </source>
</reference>
<reference evidence="14" key="5">
    <citation type="submission" date="2018-11" db="EMBL/GenBank/DDBJ databases">
        <title>Characterization of plant carbon substrate utilization by Auxenochlorella protothecoides.</title>
        <authorList>
            <person name="Vogler B.W."/>
            <person name="Starkenburg S.R."/>
            <person name="Sudasinghe N."/>
            <person name="Schambach J.Y."/>
            <person name="Rollin J.A."/>
            <person name="Pattathil S."/>
            <person name="Barry A.N."/>
        </authorList>
    </citation>
    <scope>NUCLEOTIDE SEQUENCE [LARGE SCALE GENOMIC DNA]</scope>
    <source>
        <strain evidence="14">UTEX 25</strain>
    </source>
</reference>
<gene>
    <name evidence="14" type="ORF">APUTEX25_000592</name>
    <name evidence="13" type="ORF">F751_5703</name>
    <name evidence="12" type="ORF">g.30558</name>
</gene>
<dbReference type="EMBL" id="QOKY01000182">
    <property type="protein sequence ID" value="RMZ54241.1"/>
    <property type="molecule type" value="Genomic_DNA"/>
</dbReference>
<evidence type="ECO:0000256" key="6">
    <source>
        <dbReference type="ARBA" id="ARBA00023204"/>
    </source>
</evidence>
<dbReference type="KEGG" id="apro:F751_5703"/>
<dbReference type="EMBL" id="KL662142">
    <property type="protein sequence ID" value="KFM27084.1"/>
    <property type="molecule type" value="Genomic_DNA"/>
</dbReference>
<dbReference type="GO" id="GO:0008534">
    <property type="term" value="F:oxidized purine nucleobase lesion DNA N-glycosylase activity"/>
    <property type="evidence" value="ECO:0007669"/>
    <property type="project" value="UniProtKB-EC"/>
</dbReference>
<evidence type="ECO:0000313" key="14">
    <source>
        <dbReference type="EMBL" id="RMZ54241.1"/>
    </source>
</evidence>
<name>A0A087SMY0_AUXPR</name>
<evidence type="ECO:0000256" key="3">
    <source>
        <dbReference type="ARBA" id="ARBA00022763"/>
    </source>
</evidence>
<sequence length="331" mass="36379">MPELPEVESARRLLHRLGVGRTIVRAVVADDDKVVKGIPPKKLQAALQGSQILSTDRRGKHMWAVLGPSKHSLMLHYGMTGMLAAKGEGAANYRGENVDAASWPPRFWKIHFQLDDGAEIAFCDSRRFARVQYVADPLALPSIAALGWDPLTGMPGVGELTQALARQRRSMKAVLLDQSFLAGVGNWVADEVLYQARIHPEQRADALTEEQAARVHGAVQHICRTASDLNAESARLPATWLFHARWSKGRKERPEVEGEAIEHITVAGRTSAFVPRLQVLQDGDAGVEDALREPPKQEPRKRPEPGVKETKVKRQAATTPPPAARKRRGAG</sequence>
<dbReference type="GO" id="GO:0008270">
    <property type="term" value="F:zinc ion binding"/>
    <property type="evidence" value="ECO:0007669"/>
    <property type="project" value="InterPro"/>
</dbReference>
<keyword evidence="6" id="KW-0234">DNA repair</keyword>
<dbReference type="InterPro" id="IPR015886">
    <property type="entry name" value="H2TH_FPG"/>
</dbReference>